<dbReference type="AlphaFoldDB" id="A0A0F8YNB2"/>
<evidence type="ECO:0000256" key="1">
    <source>
        <dbReference type="SAM" id="MobiDB-lite"/>
    </source>
</evidence>
<proteinExistence type="predicted"/>
<dbReference type="SUPFAM" id="SSF52540">
    <property type="entry name" value="P-loop containing nucleoside triphosphate hydrolases"/>
    <property type="match status" value="1"/>
</dbReference>
<gene>
    <name evidence="3" type="ORF">LCGC14_2798930</name>
</gene>
<dbReference type="Gene3D" id="3.40.50.300">
    <property type="entry name" value="P-loop containing nucleotide triphosphate hydrolases"/>
    <property type="match status" value="1"/>
</dbReference>
<feature type="domain" description="Thymidylate kinase-like" evidence="2">
    <location>
        <begin position="7"/>
        <end position="158"/>
    </location>
</feature>
<feature type="non-terminal residue" evidence="3">
    <location>
        <position position="171"/>
    </location>
</feature>
<feature type="region of interest" description="Disordered" evidence="1">
    <location>
        <begin position="37"/>
        <end position="56"/>
    </location>
</feature>
<dbReference type="InterPro" id="IPR027417">
    <property type="entry name" value="P-loop_NTPase"/>
</dbReference>
<evidence type="ECO:0000259" key="2">
    <source>
        <dbReference type="Pfam" id="PF02223"/>
    </source>
</evidence>
<accession>A0A0F8YNB2</accession>
<evidence type="ECO:0000313" key="3">
    <source>
        <dbReference type="EMBL" id="KKK82883.1"/>
    </source>
</evidence>
<dbReference type="InterPro" id="IPR039430">
    <property type="entry name" value="Thymidylate_kin-like_dom"/>
</dbReference>
<protein>
    <recommendedName>
        <fullName evidence="2">Thymidylate kinase-like domain-containing protein</fullName>
    </recommendedName>
</protein>
<sequence length="171" mass="19703">MMVVFLGTDGSGKSSVIHRLSRELSDEFQGSHYVHLRPGLGRSTRNEGQPVTDPHANTPRSYLGSVVKAFYLLFDYTVGYFIKIRPLRRSSLVLFDRYYHDMLVDPRRYRYGGPSWLARWVGTVIPKPDIFILLDAPAEVLYARKKEVAFEEVVRQRDAYLNLVRSLSNGY</sequence>
<comment type="caution">
    <text evidence="3">The sequence shown here is derived from an EMBL/GenBank/DDBJ whole genome shotgun (WGS) entry which is preliminary data.</text>
</comment>
<name>A0A0F8YNB2_9ZZZZ</name>
<reference evidence="3" key="1">
    <citation type="journal article" date="2015" name="Nature">
        <title>Complex archaea that bridge the gap between prokaryotes and eukaryotes.</title>
        <authorList>
            <person name="Spang A."/>
            <person name="Saw J.H."/>
            <person name="Jorgensen S.L."/>
            <person name="Zaremba-Niedzwiedzka K."/>
            <person name="Martijn J."/>
            <person name="Lind A.E."/>
            <person name="van Eijk R."/>
            <person name="Schleper C."/>
            <person name="Guy L."/>
            <person name="Ettema T.J."/>
        </authorList>
    </citation>
    <scope>NUCLEOTIDE SEQUENCE</scope>
</reference>
<organism evidence="3">
    <name type="scientific">marine sediment metagenome</name>
    <dbReference type="NCBI Taxonomy" id="412755"/>
    <lineage>
        <taxon>unclassified sequences</taxon>
        <taxon>metagenomes</taxon>
        <taxon>ecological metagenomes</taxon>
    </lineage>
</organism>
<dbReference type="Pfam" id="PF02223">
    <property type="entry name" value="Thymidylate_kin"/>
    <property type="match status" value="1"/>
</dbReference>
<dbReference type="EMBL" id="LAZR01052469">
    <property type="protein sequence ID" value="KKK82883.1"/>
    <property type="molecule type" value="Genomic_DNA"/>
</dbReference>